<organism evidence="1 2">
    <name type="scientific">Zasmidium cellare</name>
    <name type="common">Wine cellar mold</name>
    <name type="synonym">Racodium cellare</name>
    <dbReference type="NCBI Taxonomy" id="395010"/>
    <lineage>
        <taxon>Eukaryota</taxon>
        <taxon>Fungi</taxon>
        <taxon>Dikarya</taxon>
        <taxon>Ascomycota</taxon>
        <taxon>Pezizomycotina</taxon>
        <taxon>Dothideomycetes</taxon>
        <taxon>Dothideomycetidae</taxon>
        <taxon>Mycosphaerellales</taxon>
        <taxon>Mycosphaerellaceae</taxon>
        <taxon>Zasmidium</taxon>
    </lineage>
</organism>
<dbReference type="EMBL" id="JAXOVC010000014">
    <property type="protein sequence ID" value="KAK4494395.1"/>
    <property type="molecule type" value="Genomic_DNA"/>
</dbReference>
<keyword evidence="2" id="KW-1185">Reference proteome</keyword>
<dbReference type="PANTHER" id="PTHR42085">
    <property type="entry name" value="F-BOX DOMAIN-CONTAINING PROTEIN"/>
    <property type="match status" value="1"/>
</dbReference>
<accession>A0ABR0DZF9</accession>
<dbReference type="PANTHER" id="PTHR42085:SF1">
    <property type="entry name" value="F-BOX DOMAIN-CONTAINING PROTEIN"/>
    <property type="match status" value="1"/>
</dbReference>
<protein>
    <submittedName>
        <fullName evidence="1">Uncharacterized protein</fullName>
    </submittedName>
</protein>
<sequence>MTRKKMYTQTTLSDAAPQTSCKFMSLPAELRNHIYELAFDGTTCSIANHKRNMKYNYPPGILVSCKVIYAEARQIYYNTCDFTVYKIGALHRWLHTIGYACRKSLKRLAYDPAFKEMMWLSYVTPEQVLCRVDHMLQAKDVAIEVGGVRVWTKEKWWYWELDEDGKKQVVEWRAQGGGQAKE</sequence>
<evidence type="ECO:0000313" key="1">
    <source>
        <dbReference type="EMBL" id="KAK4494395.1"/>
    </source>
</evidence>
<dbReference type="InterPro" id="IPR038883">
    <property type="entry name" value="AN11006-like"/>
</dbReference>
<proteinExistence type="predicted"/>
<comment type="caution">
    <text evidence="1">The sequence shown here is derived from an EMBL/GenBank/DDBJ whole genome shotgun (WGS) entry which is preliminary data.</text>
</comment>
<reference evidence="1 2" key="1">
    <citation type="journal article" date="2023" name="G3 (Bethesda)">
        <title>A chromosome-level genome assembly of Zasmidium syzygii isolated from banana leaves.</title>
        <authorList>
            <person name="van Westerhoven A.C."/>
            <person name="Mehrabi R."/>
            <person name="Talebi R."/>
            <person name="Steentjes M.B.F."/>
            <person name="Corcolon B."/>
            <person name="Chong P.A."/>
            <person name="Kema G.H.J."/>
            <person name="Seidl M.F."/>
        </authorList>
    </citation>
    <scope>NUCLEOTIDE SEQUENCE [LARGE SCALE GENOMIC DNA]</scope>
    <source>
        <strain evidence="1 2">P124</strain>
    </source>
</reference>
<gene>
    <name evidence="1" type="ORF">PRZ48_014693</name>
</gene>
<name>A0ABR0DZF9_ZASCE</name>
<dbReference type="Proteomes" id="UP001305779">
    <property type="component" value="Unassembled WGS sequence"/>
</dbReference>
<evidence type="ECO:0000313" key="2">
    <source>
        <dbReference type="Proteomes" id="UP001305779"/>
    </source>
</evidence>